<organism evidence="1 2">
    <name type="scientific">Filimonas lacunae</name>
    <dbReference type="NCBI Taxonomy" id="477680"/>
    <lineage>
        <taxon>Bacteria</taxon>
        <taxon>Pseudomonadati</taxon>
        <taxon>Bacteroidota</taxon>
        <taxon>Chitinophagia</taxon>
        <taxon>Chitinophagales</taxon>
        <taxon>Chitinophagaceae</taxon>
        <taxon>Filimonas</taxon>
    </lineage>
</organism>
<dbReference type="AlphaFoldDB" id="A0A1N7MC64"/>
<reference evidence="2" key="1">
    <citation type="submission" date="2017-01" db="EMBL/GenBank/DDBJ databases">
        <authorList>
            <person name="Varghese N."/>
            <person name="Submissions S."/>
        </authorList>
    </citation>
    <scope>NUCLEOTIDE SEQUENCE [LARGE SCALE GENOMIC DNA]</scope>
    <source>
        <strain evidence="2">DSM 21054</strain>
    </source>
</reference>
<protein>
    <submittedName>
        <fullName evidence="1">Uncharacterized protein</fullName>
    </submittedName>
</protein>
<sequence>MFTVPLDKLPHMATRTALDTVYLVNDTGKDVSLEIIIGAIGQTASSSIELDDQVLIADQKGSLPEMKVGINQLLSNKELRVISTVTDTSQDSNYTEMILRLRGGVVFREYVLSKTVDENGESVPYLCIIKFYKA</sequence>
<accession>A0A1N7MC64</accession>
<name>A0A1N7MC64_9BACT</name>
<gene>
    <name evidence="1" type="ORF">SAMN05421788_1011509</name>
</gene>
<dbReference type="Proteomes" id="UP000186917">
    <property type="component" value="Unassembled WGS sequence"/>
</dbReference>
<evidence type="ECO:0000313" key="2">
    <source>
        <dbReference type="Proteomes" id="UP000186917"/>
    </source>
</evidence>
<proteinExistence type="predicted"/>
<evidence type="ECO:0000313" key="1">
    <source>
        <dbReference type="EMBL" id="SIS83695.1"/>
    </source>
</evidence>
<keyword evidence="2" id="KW-1185">Reference proteome</keyword>
<dbReference type="STRING" id="477680.SAMN05421788_1011509"/>
<dbReference type="EMBL" id="FTOR01000001">
    <property type="protein sequence ID" value="SIS83695.1"/>
    <property type="molecule type" value="Genomic_DNA"/>
</dbReference>